<gene>
    <name evidence="1" type="ORF">PIB30_094063</name>
</gene>
<dbReference type="Proteomes" id="UP001341840">
    <property type="component" value="Unassembled WGS sequence"/>
</dbReference>
<reference evidence="1 2" key="1">
    <citation type="journal article" date="2023" name="Plants (Basel)">
        <title>Bridging the Gap: Combining Genomics and Transcriptomics Approaches to Understand Stylosanthes scabra, an Orphan Legume from the Brazilian Caatinga.</title>
        <authorList>
            <person name="Ferreira-Neto J.R.C."/>
            <person name="da Silva M.D."/>
            <person name="Binneck E."/>
            <person name="de Melo N.F."/>
            <person name="da Silva R.H."/>
            <person name="de Melo A.L.T.M."/>
            <person name="Pandolfi V."/>
            <person name="Bustamante F.O."/>
            <person name="Brasileiro-Vidal A.C."/>
            <person name="Benko-Iseppon A.M."/>
        </authorList>
    </citation>
    <scope>NUCLEOTIDE SEQUENCE [LARGE SCALE GENOMIC DNA]</scope>
    <source>
        <tissue evidence="1">Leaves</tissue>
    </source>
</reference>
<dbReference type="EMBL" id="JASCZI010243705">
    <property type="protein sequence ID" value="MED6213505.1"/>
    <property type="molecule type" value="Genomic_DNA"/>
</dbReference>
<evidence type="ECO:0000313" key="1">
    <source>
        <dbReference type="EMBL" id="MED6213505.1"/>
    </source>
</evidence>
<keyword evidence="2" id="KW-1185">Reference proteome</keyword>
<organism evidence="1 2">
    <name type="scientific">Stylosanthes scabra</name>
    <dbReference type="NCBI Taxonomy" id="79078"/>
    <lineage>
        <taxon>Eukaryota</taxon>
        <taxon>Viridiplantae</taxon>
        <taxon>Streptophyta</taxon>
        <taxon>Embryophyta</taxon>
        <taxon>Tracheophyta</taxon>
        <taxon>Spermatophyta</taxon>
        <taxon>Magnoliopsida</taxon>
        <taxon>eudicotyledons</taxon>
        <taxon>Gunneridae</taxon>
        <taxon>Pentapetalae</taxon>
        <taxon>rosids</taxon>
        <taxon>fabids</taxon>
        <taxon>Fabales</taxon>
        <taxon>Fabaceae</taxon>
        <taxon>Papilionoideae</taxon>
        <taxon>50 kb inversion clade</taxon>
        <taxon>dalbergioids sensu lato</taxon>
        <taxon>Dalbergieae</taxon>
        <taxon>Pterocarpus clade</taxon>
        <taxon>Stylosanthes</taxon>
    </lineage>
</organism>
<protein>
    <submittedName>
        <fullName evidence="1">Uncharacterized protein</fullName>
    </submittedName>
</protein>
<sequence length="94" mass="10728">MQTYVRHDSFGISAMMRALNLDVMNKPVFPEYATIGVAAPEDGEFVIRMTFTSRESLISTIKKYTIPRGVDYTVHESEPLTFYAKYTQYKSGCD</sequence>
<accession>A0ABU6YSW5</accession>
<name>A0ABU6YSW5_9FABA</name>
<comment type="caution">
    <text evidence="1">The sequence shown here is derived from an EMBL/GenBank/DDBJ whole genome shotgun (WGS) entry which is preliminary data.</text>
</comment>
<evidence type="ECO:0000313" key="2">
    <source>
        <dbReference type="Proteomes" id="UP001341840"/>
    </source>
</evidence>
<proteinExistence type="predicted"/>